<dbReference type="Proteomes" id="UP000821865">
    <property type="component" value="Chromosome 4"/>
</dbReference>
<accession>A0ACB8D1F5</accession>
<organism evidence="1 2">
    <name type="scientific">Dermacentor silvarum</name>
    <name type="common">Tick</name>
    <dbReference type="NCBI Taxonomy" id="543639"/>
    <lineage>
        <taxon>Eukaryota</taxon>
        <taxon>Metazoa</taxon>
        <taxon>Ecdysozoa</taxon>
        <taxon>Arthropoda</taxon>
        <taxon>Chelicerata</taxon>
        <taxon>Arachnida</taxon>
        <taxon>Acari</taxon>
        <taxon>Parasitiformes</taxon>
        <taxon>Ixodida</taxon>
        <taxon>Ixodoidea</taxon>
        <taxon>Ixodidae</taxon>
        <taxon>Rhipicephalinae</taxon>
        <taxon>Dermacentor</taxon>
    </lineage>
</organism>
<reference evidence="1" key="1">
    <citation type="submission" date="2020-05" db="EMBL/GenBank/DDBJ databases">
        <title>Large-scale comparative analyses of tick genomes elucidate their genetic diversity and vector capacities.</title>
        <authorList>
            <person name="Jia N."/>
            <person name="Wang J."/>
            <person name="Shi W."/>
            <person name="Du L."/>
            <person name="Sun Y."/>
            <person name="Zhan W."/>
            <person name="Jiang J."/>
            <person name="Wang Q."/>
            <person name="Zhang B."/>
            <person name="Ji P."/>
            <person name="Sakyi L.B."/>
            <person name="Cui X."/>
            <person name="Yuan T."/>
            <person name="Jiang B."/>
            <person name="Yang W."/>
            <person name="Lam T.T.-Y."/>
            <person name="Chang Q."/>
            <person name="Ding S."/>
            <person name="Wang X."/>
            <person name="Zhu J."/>
            <person name="Ruan X."/>
            <person name="Zhao L."/>
            <person name="Wei J."/>
            <person name="Que T."/>
            <person name="Du C."/>
            <person name="Cheng J."/>
            <person name="Dai P."/>
            <person name="Han X."/>
            <person name="Huang E."/>
            <person name="Gao Y."/>
            <person name="Liu J."/>
            <person name="Shao H."/>
            <person name="Ye R."/>
            <person name="Li L."/>
            <person name="Wei W."/>
            <person name="Wang X."/>
            <person name="Wang C."/>
            <person name="Yang T."/>
            <person name="Huo Q."/>
            <person name="Li W."/>
            <person name="Guo W."/>
            <person name="Chen H."/>
            <person name="Zhou L."/>
            <person name="Ni X."/>
            <person name="Tian J."/>
            <person name="Zhou Y."/>
            <person name="Sheng Y."/>
            <person name="Liu T."/>
            <person name="Pan Y."/>
            <person name="Xia L."/>
            <person name="Li J."/>
            <person name="Zhao F."/>
            <person name="Cao W."/>
        </authorList>
    </citation>
    <scope>NUCLEOTIDE SEQUENCE</scope>
    <source>
        <strain evidence="1">Dsil-2018</strain>
    </source>
</reference>
<dbReference type="EMBL" id="CM023473">
    <property type="protein sequence ID" value="KAH7955102.1"/>
    <property type="molecule type" value="Genomic_DNA"/>
</dbReference>
<keyword evidence="2" id="KW-1185">Reference proteome</keyword>
<sequence length="260" mass="29432">MSGQGVSPAEELLKPSVEDDHGSNASPAKEGMLKPSAVSGPNDQASGSSLTKQGKKKLLKPSFVSREDDQAFDPSPATEDMRIFLHPDPRGRPYEISDFLQTMRNFGLYHEVNAIGPLLYRKVWLMILQSPNVRRALITSGSMQVKGHYCAIIDPAVKEVWFKVHWVPFHISNASLRRALQEYGTVKKVSCHMWSKQEAVATSTTRHVRMCLKEGLKLKDLPHLWYYKDRLLLIVAPGRRPLCLKCRRLGHFNRHCTAFK</sequence>
<proteinExistence type="predicted"/>
<evidence type="ECO:0000313" key="2">
    <source>
        <dbReference type="Proteomes" id="UP000821865"/>
    </source>
</evidence>
<protein>
    <submittedName>
        <fullName evidence="1">Uncharacterized protein</fullName>
    </submittedName>
</protein>
<gene>
    <name evidence="1" type="ORF">HPB49_024496</name>
</gene>
<evidence type="ECO:0000313" key="1">
    <source>
        <dbReference type="EMBL" id="KAH7955102.1"/>
    </source>
</evidence>
<comment type="caution">
    <text evidence="1">The sequence shown here is derived from an EMBL/GenBank/DDBJ whole genome shotgun (WGS) entry which is preliminary data.</text>
</comment>
<name>A0ACB8D1F5_DERSI</name>